<protein>
    <submittedName>
        <fullName evidence="2">Uncharacterized protein</fullName>
    </submittedName>
</protein>
<comment type="caution">
    <text evidence="2">The sequence shown here is derived from an EMBL/GenBank/DDBJ whole genome shotgun (WGS) entry which is preliminary data.</text>
</comment>
<proteinExistence type="predicted"/>
<feature type="region of interest" description="Disordered" evidence="1">
    <location>
        <begin position="38"/>
        <end position="63"/>
    </location>
</feature>
<keyword evidence="3" id="KW-1185">Reference proteome</keyword>
<dbReference type="EMBL" id="VCQU01000004">
    <property type="protein sequence ID" value="NMN95841.1"/>
    <property type="molecule type" value="Genomic_DNA"/>
</dbReference>
<evidence type="ECO:0000256" key="1">
    <source>
        <dbReference type="SAM" id="MobiDB-lite"/>
    </source>
</evidence>
<name>A0A848KC07_9NOCA</name>
<gene>
    <name evidence="2" type="ORF">FGL95_12425</name>
</gene>
<evidence type="ECO:0000313" key="3">
    <source>
        <dbReference type="Proteomes" id="UP000535543"/>
    </source>
</evidence>
<evidence type="ECO:0000313" key="2">
    <source>
        <dbReference type="EMBL" id="NMN95841.1"/>
    </source>
</evidence>
<reference evidence="2 3" key="1">
    <citation type="submission" date="2019-05" db="EMBL/GenBank/DDBJ databases">
        <authorList>
            <person name="Lee S.D."/>
        </authorList>
    </citation>
    <scope>NUCLEOTIDE SEQUENCE [LARGE SCALE GENOMIC DNA]</scope>
    <source>
        <strain evidence="2 3">YC2-7</strain>
    </source>
</reference>
<dbReference type="Proteomes" id="UP000535543">
    <property type="component" value="Unassembled WGS sequence"/>
</dbReference>
<organism evidence="2 3">
    <name type="scientific">Antrihabitans stalactiti</name>
    <dbReference type="NCBI Taxonomy" id="2584121"/>
    <lineage>
        <taxon>Bacteria</taxon>
        <taxon>Bacillati</taxon>
        <taxon>Actinomycetota</taxon>
        <taxon>Actinomycetes</taxon>
        <taxon>Mycobacteriales</taxon>
        <taxon>Nocardiaceae</taxon>
        <taxon>Antrihabitans</taxon>
    </lineage>
</organism>
<sequence>MRERAARMAVEARRDPVTRLGALPRTAAQLGGCSGGVANVGQARRDRRRYPARHHDRGHAANR</sequence>
<accession>A0A848KC07</accession>
<reference evidence="2 3" key="2">
    <citation type="submission" date="2020-06" db="EMBL/GenBank/DDBJ databases">
        <title>Antribacter stalactiti gen. nov., sp. nov., a new member of the family Nacardiaceae isolated from a cave.</title>
        <authorList>
            <person name="Kim I.S."/>
        </authorList>
    </citation>
    <scope>NUCLEOTIDE SEQUENCE [LARGE SCALE GENOMIC DNA]</scope>
    <source>
        <strain evidence="2 3">YC2-7</strain>
    </source>
</reference>
<dbReference type="AlphaFoldDB" id="A0A848KC07"/>
<feature type="compositionally biased region" description="Basic residues" evidence="1">
    <location>
        <begin position="45"/>
        <end position="63"/>
    </location>
</feature>